<dbReference type="PROSITE" id="PS50113">
    <property type="entry name" value="PAC"/>
    <property type="match status" value="1"/>
</dbReference>
<evidence type="ECO:0000256" key="5">
    <source>
        <dbReference type="ARBA" id="ARBA00022679"/>
    </source>
</evidence>
<dbReference type="PANTHER" id="PTHR45339:SF1">
    <property type="entry name" value="HYBRID SIGNAL TRANSDUCTION HISTIDINE KINASE J"/>
    <property type="match status" value="1"/>
</dbReference>
<dbReference type="GO" id="GO:0016020">
    <property type="term" value="C:membrane"/>
    <property type="evidence" value="ECO:0007669"/>
    <property type="project" value="UniProtKB-SubCell"/>
</dbReference>
<dbReference type="STRING" id="207559.Dde_0370"/>
<dbReference type="InterPro" id="IPR003660">
    <property type="entry name" value="HAMP_dom"/>
</dbReference>
<dbReference type="Pfam" id="PF00072">
    <property type="entry name" value="Response_reg"/>
    <property type="match status" value="1"/>
</dbReference>
<evidence type="ECO:0000256" key="12">
    <source>
        <dbReference type="PROSITE-ProRule" id="PRU00169"/>
    </source>
</evidence>
<feature type="domain" description="PAC" evidence="19">
    <location>
        <begin position="466"/>
        <end position="518"/>
    </location>
</feature>
<feature type="domain" description="HAMP" evidence="20">
    <location>
        <begin position="306"/>
        <end position="358"/>
    </location>
</feature>
<keyword evidence="6" id="KW-0547">Nucleotide-binding</keyword>
<feature type="coiled-coil region" evidence="13">
    <location>
        <begin position="350"/>
        <end position="394"/>
    </location>
</feature>
<keyword evidence="4 12" id="KW-0597">Phosphoprotein</keyword>
<dbReference type="InterPro" id="IPR001789">
    <property type="entry name" value="Sig_transdc_resp-reg_receiver"/>
</dbReference>
<dbReference type="eggNOG" id="COG5002">
    <property type="taxonomic scope" value="Bacteria"/>
</dbReference>
<dbReference type="Gene3D" id="6.10.340.10">
    <property type="match status" value="1"/>
</dbReference>
<evidence type="ECO:0000256" key="14">
    <source>
        <dbReference type="SAM" id="MobiDB-lite"/>
    </source>
</evidence>
<comment type="subunit">
    <text evidence="10">At low DSF concentrations, interacts with RpfF.</text>
</comment>
<dbReference type="PROSITE" id="PS50109">
    <property type="entry name" value="HIS_KIN"/>
    <property type="match status" value="1"/>
</dbReference>
<evidence type="ECO:0000256" key="11">
    <source>
        <dbReference type="ARBA" id="ARBA00068150"/>
    </source>
</evidence>
<gene>
    <name evidence="21" type="ordered locus">Dde_0370</name>
</gene>
<dbReference type="InterPro" id="IPR000700">
    <property type="entry name" value="PAS-assoc_C"/>
</dbReference>
<evidence type="ECO:0000259" key="20">
    <source>
        <dbReference type="PROSITE" id="PS50885"/>
    </source>
</evidence>
<keyword evidence="5" id="KW-0808">Transferase</keyword>
<evidence type="ECO:0000256" key="4">
    <source>
        <dbReference type="ARBA" id="ARBA00022553"/>
    </source>
</evidence>
<keyword evidence="7 21" id="KW-0418">Kinase</keyword>
<keyword evidence="15" id="KW-0472">Membrane</keyword>
<dbReference type="Pfam" id="PF02518">
    <property type="entry name" value="HATPase_c"/>
    <property type="match status" value="1"/>
</dbReference>
<dbReference type="InterPro" id="IPR001610">
    <property type="entry name" value="PAC"/>
</dbReference>
<dbReference type="RefSeq" id="WP_011366508.1">
    <property type="nucleotide sequence ID" value="NC_007519.1"/>
</dbReference>
<keyword evidence="15" id="KW-1133">Transmembrane helix</keyword>
<feature type="compositionally biased region" description="Polar residues" evidence="14">
    <location>
        <begin position="969"/>
        <end position="986"/>
    </location>
</feature>
<dbReference type="InterPro" id="IPR036097">
    <property type="entry name" value="HisK_dim/P_sf"/>
</dbReference>
<feature type="compositionally biased region" description="Basic and acidic residues" evidence="14">
    <location>
        <begin position="958"/>
        <end position="968"/>
    </location>
</feature>
<dbReference type="Gene3D" id="3.30.565.10">
    <property type="entry name" value="Histidine kinase-like ATPase, C-terminal domain"/>
    <property type="match status" value="1"/>
</dbReference>
<evidence type="ECO:0000256" key="13">
    <source>
        <dbReference type="SAM" id="Coils"/>
    </source>
</evidence>
<dbReference type="SUPFAM" id="SSF47384">
    <property type="entry name" value="Homodimeric domain of signal transducing histidine kinase"/>
    <property type="match status" value="1"/>
</dbReference>
<keyword evidence="22" id="KW-1185">Reference proteome</keyword>
<dbReference type="CDD" id="cd00130">
    <property type="entry name" value="PAS"/>
    <property type="match status" value="1"/>
</dbReference>
<accession>Q316H5</accession>
<comment type="subcellular location">
    <subcellularLocation>
        <location evidence="2">Membrane</location>
    </subcellularLocation>
</comment>
<dbReference type="InterPro" id="IPR000014">
    <property type="entry name" value="PAS"/>
</dbReference>
<feature type="compositionally biased region" description="Low complexity" evidence="14">
    <location>
        <begin position="989"/>
        <end position="999"/>
    </location>
</feature>
<dbReference type="GO" id="GO:0000155">
    <property type="term" value="F:phosphorelay sensor kinase activity"/>
    <property type="evidence" value="ECO:0007669"/>
    <property type="project" value="InterPro"/>
</dbReference>
<dbReference type="KEGG" id="dde:Dde_0370"/>
<proteinExistence type="predicted"/>
<dbReference type="InterPro" id="IPR003661">
    <property type="entry name" value="HisK_dim/P_dom"/>
</dbReference>
<dbReference type="PRINTS" id="PR00344">
    <property type="entry name" value="BCTRLSENSOR"/>
</dbReference>
<evidence type="ECO:0000256" key="1">
    <source>
        <dbReference type="ARBA" id="ARBA00000085"/>
    </source>
</evidence>
<keyword evidence="9" id="KW-0902">Two-component regulatory system</keyword>
<dbReference type="SMART" id="SM00388">
    <property type="entry name" value="HisKA"/>
    <property type="match status" value="1"/>
</dbReference>
<evidence type="ECO:0000313" key="21">
    <source>
        <dbReference type="EMBL" id="ABB37171.1"/>
    </source>
</evidence>
<dbReference type="SUPFAM" id="SSF52172">
    <property type="entry name" value="CheY-like"/>
    <property type="match status" value="1"/>
</dbReference>
<feature type="compositionally biased region" description="Basic and acidic residues" evidence="14">
    <location>
        <begin position="914"/>
        <end position="924"/>
    </location>
</feature>
<protein>
    <recommendedName>
        <fullName evidence="11">Sensory/regulatory protein RpfC</fullName>
        <ecNumber evidence="3">2.7.13.3</ecNumber>
    </recommendedName>
</protein>
<dbReference type="InterPro" id="IPR005467">
    <property type="entry name" value="His_kinase_dom"/>
</dbReference>
<feature type="domain" description="Response regulatory" evidence="17">
    <location>
        <begin position="784"/>
        <end position="903"/>
    </location>
</feature>
<feature type="domain" description="PAS" evidence="18">
    <location>
        <begin position="391"/>
        <end position="459"/>
    </location>
</feature>
<dbReference type="InterPro" id="IPR035965">
    <property type="entry name" value="PAS-like_dom_sf"/>
</dbReference>
<dbReference type="SMART" id="SM00448">
    <property type="entry name" value="REC"/>
    <property type="match status" value="1"/>
</dbReference>
<feature type="modified residue" description="4-aspartylphosphate" evidence="12">
    <location>
        <position position="833"/>
    </location>
</feature>
<reference evidence="21 22" key="1">
    <citation type="journal article" date="2011" name="J. Bacteriol.">
        <title>Complete genome sequence and updated annotation of Desulfovibrio alaskensis G20.</title>
        <authorList>
            <person name="Hauser L.J."/>
            <person name="Land M.L."/>
            <person name="Brown S.D."/>
            <person name="Larimer F."/>
            <person name="Keller K.L."/>
            <person name="Rapp-Giles B.J."/>
            <person name="Price M.N."/>
            <person name="Lin M."/>
            <person name="Bruce D.C."/>
            <person name="Detter J.C."/>
            <person name="Tapia R."/>
            <person name="Han C.S."/>
            <person name="Goodwin L.A."/>
            <person name="Cheng J.F."/>
            <person name="Pitluck S."/>
            <person name="Copeland A."/>
            <person name="Lucas S."/>
            <person name="Nolan M."/>
            <person name="Lapidus A.L."/>
            <person name="Palumbo A.V."/>
            <person name="Wall J.D."/>
        </authorList>
    </citation>
    <scope>NUCLEOTIDE SEQUENCE [LARGE SCALE GENOMIC DNA]</scope>
    <source>
        <strain evidence="22">ATCC BAA 1058 / DSM 17464 / G20</strain>
    </source>
</reference>
<dbReference type="InterPro" id="IPR003594">
    <property type="entry name" value="HATPase_dom"/>
</dbReference>
<keyword evidence="8" id="KW-0067">ATP-binding</keyword>
<evidence type="ECO:0000256" key="9">
    <source>
        <dbReference type="ARBA" id="ARBA00023012"/>
    </source>
</evidence>
<dbReference type="SMART" id="SM00387">
    <property type="entry name" value="HATPase_c"/>
    <property type="match status" value="1"/>
</dbReference>
<evidence type="ECO:0000256" key="8">
    <source>
        <dbReference type="ARBA" id="ARBA00022840"/>
    </source>
</evidence>
<feature type="transmembrane region" description="Helical" evidence="15">
    <location>
        <begin position="282"/>
        <end position="305"/>
    </location>
</feature>
<dbReference type="FunFam" id="1.10.287.130:FF:000002">
    <property type="entry name" value="Two-component osmosensing histidine kinase"/>
    <property type="match status" value="1"/>
</dbReference>
<dbReference type="Proteomes" id="UP000002710">
    <property type="component" value="Chromosome"/>
</dbReference>
<feature type="region of interest" description="Disordered" evidence="14">
    <location>
        <begin position="905"/>
        <end position="1070"/>
    </location>
</feature>
<dbReference type="CDD" id="cd16922">
    <property type="entry name" value="HATPase_EvgS-ArcB-TorS-like"/>
    <property type="match status" value="1"/>
</dbReference>
<evidence type="ECO:0000256" key="2">
    <source>
        <dbReference type="ARBA" id="ARBA00004370"/>
    </source>
</evidence>
<dbReference type="InterPro" id="IPR004358">
    <property type="entry name" value="Sig_transdc_His_kin-like_C"/>
</dbReference>
<dbReference type="CDD" id="cd06225">
    <property type="entry name" value="HAMP"/>
    <property type="match status" value="1"/>
</dbReference>
<evidence type="ECO:0000256" key="10">
    <source>
        <dbReference type="ARBA" id="ARBA00064003"/>
    </source>
</evidence>
<dbReference type="PROSITE" id="PS50112">
    <property type="entry name" value="PAS"/>
    <property type="match status" value="1"/>
</dbReference>
<evidence type="ECO:0000256" key="6">
    <source>
        <dbReference type="ARBA" id="ARBA00022741"/>
    </source>
</evidence>
<dbReference type="CDD" id="cd17546">
    <property type="entry name" value="REC_hyHK_CKI1_RcsC-like"/>
    <property type="match status" value="1"/>
</dbReference>
<evidence type="ECO:0000259" key="19">
    <source>
        <dbReference type="PROSITE" id="PS50113"/>
    </source>
</evidence>
<dbReference type="Pfam" id="PF13426">
    <property type="entry name" value="PAS_9"/>
    <property type="match status" value="1"/>
</dbReference>
<dbReference type="SUPFAM" id="SSF55874">
    <property type="entry name" value="ATPase domain of HSP90 chaperone/DNA topoisomerase II/histidine kinase"/>
    <property type="match status" value="1"/>
</dbReference>
<dbReference type="GO" id="GO:0005524">
    <property type="term" value="F:ATP binding"/>
    <property type="evidence" value="ECO:0007669"/>
    <property type="project" value="UniProtKB-KW"/>
</dbReference>
<dbReference type="SMART" id="SM00091">
    <property type="entry name" value="PAS"/>
    <property type="match status" value="1"/>
</dbReference>
<dbReference type="Gene3D" id="1.10.287.130">
    <property type="match status" value="1"/>
</dbReference>
<dbReference type="AlphaFoldDB" id="Q316H5"/>
<dbReference type="SUPFAM" id="SSF158472">
    <property type="entry name" value="HAMP domain-like"/>
    <property type="match status" value="1"/>
</dbReference>
<evidence type="ECO:0000259" key="16">
    <source>
        <dbReference type="PROSITE" id="PS50109"/>
    </source>
</evidence>
<evidence type="ECO:0000259" key="17">
    <source>
        <dbReference type="PROSITE" id="PS50110"/>
    </source>
</evidence>
<dbReference type="SUPFAM" id="SSF55785">
    <property type="entry name" value="PYP-like sensor domain (PAS domain)"/>
    <property type="match status" value="1"/>
</dbReference>
<dbReference type="FunFam" id="3.30.565.10:FF:000010">
    <property type="entry name" value="Sensor histidine kinase RcsC"/>
    <property type="match status" value="1"/>
</dbReference>
<dbReference type="NCBIfam" id="TIGR00229">
    <property type="entry name" value="sensory_box"/>
    <property type="match status" value="1"/>
</dbReference>
<dbReference type="PROSITE" id="PS50110">
    <property type="entry name" value="RESPONSE_REGULATORY"/>
    <property type="match status" value="1"/>
</dbReference>
<dbReference type="Gene3D" id="3.40.50.2300">
    <property type="match status" value="1"/>
</dbReference>
<organism evidence="21 22">
    <name type="scientific">Oleidesulfovibrio alaskensis (strain ATCC BAA-1058 / DSM 17464 / G20)</name>
    <name type="common">Desulfovibrio alaskensis</name>
    <dbReference type="NCBI Taxonomy" id="207559"/>
    <lineage>
        <taxon>Bacteria</taxon>
        <taxon>Pseudomonadati</taxon>
        <taxon>Thermodesulfobacteriota</taxon>
        <taxon>Desulfovibrionia</taxon>
        <taxon>Desulfovibrionales</taxon>
        <taxon>Desulfovibrionaceae</taxon>
        <taxon>Oleidesulfovibrio</taxon>
    </lineage>
</organism>
<dbReference type="SMART" id="SM00304">
    <property type="entry name" value="HAMP"/>
    <property type="match status" value="1"/>
</dbReference>
<evidence type="ECO:0000313" key="22">
    <source>
        <dbReference type="Proteomes" id="UP000002710"/>
    </source>
</evidence>
<dbReference type="CDD" id="cd00082">
    <property type="entry name" value="HisKA"/>
    <property type="match status" value="1"/>
</dbReference>
<dbReference type="PANTHER" id="PTHR45339">
    <property type="entry name" value="HYBRID SIGNAL TRANSDUCTION HISTIDINE KINASE J"/>
    <property type="match status" value="1"/>
</dbReference>
<name>Q316H5_OLEA2</name>
<dbReference type="InterPro" id="IPR036890">
    <property type="entry name" value="HATPase_C_sf"/>
</dbReference>
<dbReference type="InterPro" id="IPR011006">
    <property type="entry name" value="CheY-like_superfamily"/>
</dbReference>
<dbReference type="HOGENOM" id="CLU_268411_0_0_7"/>
<dbReference type="Gene3D" id="3.30.450.20">
    <property type="entry name" value="PAS domain"/>
    <property type="match status" value="1"/>
</dbReference>
<dbReference type="Pfam" id="PF00672">
    <property type="entry name" value="HAMP"/>
    <property type="match status" value="1"/>
</dbReference>
<dbReference type="EC" id="2.7.13.3" evidence="3"/>
<evidence type="ECO:0000256" key="7">
    <source>
        <dbReference type="ARBA" id="ARBA00022777"/>
    </source>
</evidence>
<feature type="domain" description="Histidine kinase" evidence="16">
    <location>
        <begin position="535"/>
        <end position="761"/>
    </location>
</feature>
<dbReference type="EMBL" id="CP000112">
    <property type="protein sequence ID" value="ABB37171.1"/>
    <property type="molecule type" value="Genomic_DNA"/>
</dbReference>
<evidence type="ECO:0000256" key="15">
    <source>
        <dbReference type="SAM" id="Phobius"/>
    </source>
</evidence>
<feature type="compositionally biased region" description="Polar residues" evidence="14">
    <location>
        <begin position="1061"/>
        <end position="1070"/>
    </location>
</feature>
<keyword evidence="15" id="KW-0812">Transmembrane</keyword>
<dbReference type="PROSITE" id="PS50885">
    <property type="entry name" value="HAMP"/>
    <property type="match status" value="1"/>
</dbReference>
<evidence type="ECO:0000259" key="18">
    <source>
        <dbReference type="PROSITE" id="PS50112"/>
    </source>
</evidence>
<feature type="compositionally biased region" description="Basic and acidic residues" evidence="14">
    <location>
        <begin position="1049"/>
        <end position="1060"/>
    </location>
</feature>
<dbReference type="SMART" id="SM00086">
    <property type="entry name" value="PAC"/>
    <property type="match status" value="1"/>
</dbReference>
<comment type="catalytic activity">
    <reaction evidence="1">
        <text>ATP + protein L-histidine = ADP + protein N-phospho-L-histidine.</text>
        <dbReference type="EC" id="2.7.13.3"/>
    </reaction>
</comment>
<dbReference type="Pfam" id="PF00512">
    <property type="entry name" value="HisKA"/>
    <property type="match status" value="1"/>
</dbReference>
<sequence>MKINLSISSIRLRVILVTLLVALVPVCTMTVAGLLVSMQQTASALSLQSRTALDKVSAAISRTTREAENVSRLVAGFNTLQGNPEPDSLRDMLFSRQHFWDKGFVEVFDAQGRILARSVPLRTANRQWMTPPEDPLVMQGILLHTASDIVRTPAGLAARAVAPVYRPSSLQAIGAVVTTFPLDRSMLQHIKEQTQADITLHYPDLRVESTLHDASKLPVTHDWDNTYDVMRNAEGPAQYEAQIAGSTYALSSIPLRNNAGVTQAVLSVALNRNMLRQYLHDAVQTLVLTLVLALVMAAGLGMWTAEKLTRPLHEMVQAIRRMAGGNLSVRVTEGGSDELGELAQSFNKMAGRLEEQRAHLLDALHEHEETTLRLANANKGLEYANRELLSAREEYRKIFEGSVQGIYQTTLEGRFIKANRALARMLGYGSAEELIGTVTDIGSQLYVNPADRQRLKSLLSTRSSLSDFETRFYRRDGSQVPVSISVRLVYDENDLPQYLEGALTDITERERRREAEQQREAAEAASKAKSEFLARMSHEVRTPLNAVVGMADLLWESDLTPDQRLYVDIFRKSGQTLLALLNDILDYSRLEAGRLTLERLPFSLRDTLTMTVNMHAAQAESRQLSLSLHVDETLPDNYCGDSLRLRQILGNLLSNSIKFTREGSVEVHVGPAPGQQELTAGEPVMVRICVRDTGIGIPENVQQTIFESFTQADSSITRQFGGTGLGLSICRMLTTMMGGRIWLESTQGQGTAVYVEMRLDLHDRSAAETQPEECAMPVQAAPLRILCVEDSANNRLLFRMYLKNTGHEVDEAENGEEGLRLFMLNSYDIIFMDLEMPVMDGYMATTAIRDYEQRHRMPAVPVVALTAHALEDFKQRCLAMGFTDYLTKPFRKQQLLAMLERNTGAPAPQYQADGAKRPAPEEHTAGQNAEKLAEQTAEEQAARKQTSGKQPPAAAQHTTEHMTDRQADKSATTVTTDRQAEQTSGQPPAGAAGDTATTGQSGEGTAAADAAQEVTMLENQRTGHTVIPQTGRQQTDRQQTEGTSDNDDTEPHREARKTQREPSQSPAHKT</sequence>
<evidence type="ECO:0000256" key="3">
    <source>
        <dbReference type="ARBA" id="ARBA00012438"/>
    </source>
</evidence>
<keyword evidence="13" id="KW-0175">Coiled coil</keyword>